<name>A0A2H3KLU8_9CHLR</name>
<sequence>MTAPCWPADDSSATSPFGLWQDDMLTAYEAAAALARELMEDLEPRFQALATRRAQRMHELATLMPLFEGPLFINGRCLHWVEPTVITGVNEHALRRLRDDLRAQGHERLADRVDACFLTRTAGGRLVIEARPPAKRTP</sequence>
<protein>
    <submittedName>
        <fullName evidence="1">Uncharacterized protein</fullName>
    </submittedName>
</protein>
<reference evidence="1 2" key="1">
    <citation type="submission" date="2016-05" db="EMBL/GenBank/DDBJ databases">
        <authorList>
            <person name="Lavstsen T."/>
            <person name="Jespersen J.S."/>
        </authorList>
    </citation>
    <scope>NUCLEOTIDE SEQUENCE [LARGE SCALE GENOMIC DNA]</scope>
    <source>
        <strain evidence="1 2">B7-9</strain>
    </source>
</reference>
<evidence type="ECO:0000313" key="1">
    <source>
        <dbReference type="EMBL" id="PDV99002.1"/>
    </source>
</evidence>
<dbReference type="AlphaFoldDB" id="A0A2H3KLU8"/>
<dbReference type="RefSeq" id="WP_097652861.1">
    <property type="nucleotide sequence ID" value="NZ_LYXE01000086.1"/>
</dbReference>
<organism evidence="1 2">
    <name type="scientific">Candidatus Chloroploca asiatica</name>
    <dbReference type="NCBI Taxonomy" id="1506545"/>
    <lineage>
        <taxon>Bacteria</taxon>
        <taxon>Bacillati</taxon>
        <taxon>Chloroflexota</taxon>
        <taxon>Chloroflexia</taxon>
        <taxon>Chloroflexales</taxon>
        <taxon>Chloroflexineae</taxon>
        <taxon>Oscillochloridaceae</taxon>
        <taxon>Candidatus Chloroploca</taxon>
    </lineage>
</organism>
<evidence type="ECO:0000313" key="2">
    <source>
        <dbReference type="Proteomes" id="UP000220922"/>
    </source>
</evidence>
<keyword evidence="2" id="KW-1185">Reference proteome</keyword>
<gene>
    <name evidence="1" type="ORF">A9Q02_14225</name>
</gene>
<dbReference type="EMBL" id="LYXE01000086">
    <property type="protein sequence ID" value="PDV99002.1"/>
    <property type="molecule type" value="Genomic_DNA"/>
</dbReference>
<proteinExistence type="predicted"/>
<accession>A0A2H3KLU8</accession>
<dbReference type="Proteomes" id="UP000220922">
    <property type="component" value="Unassembled WGS sequence"/>
</dbReference>
<dbReference type="OrthoDB" id="9832941at2"/>
<comment type="caution">
    <text evidence="1">The sequence shown here is derived from an EMBL/GenBank/DDBJ whole genome shotgun (WGS) entry which is preliminary data.</text>
</comment>